<dbReference type="GO" id="GO:0047617">
    <property type="term" value="F:fatty acyl-CoA hydrolase activity"/>
    <property type="evidence" value="ECO:0007669"/>
    <property type="project" value="TreeGrafter"/>
</dbReference>
<dbReference type="Gene3D" id="3.10.129.10">
    <property type="entry name" value="Hotdog Thioesterase"/>
    <property type="match status" value="1"/>
</dbReference>
<evidence type="ECO:0000256" key="1">
    <source>
        <dbReference type="ARBA" id="ARBA00022801"/>
    </source>
</evidence>
<reference evidence="2" key="1">
    <citation type="submission" date="2020-03" db="EMBL/GenBank/DDBJ databases">
        <title>Solimonas marina sp. nov., isolated from deep seawater of the Pacific Ocean.</title>
        <authorList>
            <person name="Liu X."/>
            <person name="Lai Q."/>
            <person name="Sun F."/>
            <person name="Gai Y."/>
            <person name="Li G."/>
            <person name="Shao Z."/>
        </authorList>
    </citation>
    <scope>NUCLEOTIDE SEQUENCE</scope>
    <source>
        <strain evidence="2">C16B3</strain>
    </source>
</reference>
<dbReference type="Pfam" id="PF13279">
    <property type="entry name" value="4HBT_2"/>
    <property type="match status" value="1"/>
</dbReference>
<dbReference type="PANTHER" id="PTHR31793:SF37">
    <property type="entry name" value="ACYL-COA THIOESTER HYDROLASE YBGC"/>
    <property type="match status" value="1"/>
</dbReference>
<dbReference type="InterPro" id="IPR029069">
    <property type="entry name" value="HotDog_dom_sf"/>
</dbReference>
<dbReference type="RefSeq" id="WP_168149748.1">
    <property type="nucleotide sequence ID" value="NZ_JAAVXB010000015.1"/>
</dbReference>
<dbReference type="EMBL" id="JAAVXB010000015">
    <property type="protein sequence ID" value="NKF24441.1"/>
    <property type="molecule type" value="Genomic_DNA"/>
</dbReference>
<accession>A0A970BBH7</accession>
<evidence type="ECO:0000313" key="2">
    <source>
        <dbReference type="EMBL" id="NKF24441.1"/>
    </source>
</evidence>
<name>A0A970BBH7_9GAMM</name>
<proteinExistence type="predicted"/>
<gene>
    <name evidence="2" type="ORF">G7Y82_19190</name>
</gene>
<keyword evidence="3" id="KW-1185">Reference proteome</keyword>
<protein>
    <submittedName>
        <fullName evidence="2">Acyl-CoA thioesterase</fullName>
    </submittedName>
</protein>
<comment type="caution">
    <text evidence="2">The sequence shown here is derived from an EMBL/GenBank/DDBJ whole genome shotgun (WGS) entry which is preliminary data.</text>
</comment>
<dbReference type="SUPFAM" id="SSF54637">
    <property type="entry name" value="Thioesterase/thiol ester dehydrase-isomerase"/>
    <property type="match status" value="1"/>
</dbReference>
<dbReference type="AlphaFoldDB" id="A0A970BBH7"/>
<dbReference type="Proteomes" id="UP000653472">
    <property type="component" value="Unassembled WGS sequence"/>
</dbReference>
<dbReference type="PANTHER" id="PTHR31793">
    <property type="entry name" value="4-HYDROXYBENZOYL-COA THIOESTERASE FAMILY MEMBER"/>
    <property type="match status" value="1"/>
</dbReference>
<organism evidence="2 3">
    <name type="scientific">Solimonas marina</name>
    <dbReference type="NCBI Taxonomy" id="2714601"/>
    <lineage>
        <taxon>Bacteria</taxon>
        <taxon>Pseudomonadati</taxon>
        <taxon>Pseudomonadota</taxon>
        <taxon>Gammaproteobacteria</taxon>
        <taxon>Nevskiales</taxon>
        <taxon>Nevskiaceae</taxon>
        <taxon>Solimonas</taxon>
    </lineage>
</organism>
<keyword evidence="1" id="KW-0378">Hydrolase</keyword>
<dbReference type="InterPro" id="IPR050563">
    <property type="entry name" value="4-hydroxybenzoyl-CoA_TE"/>
</dbReference>
<evidence type="ECO:0000313" key="3">
    <source>
        <dbReference type="Proteomes" id="UP000653472"/>
    </source>
</evidence>
<sequence>MSDLPGVSAGDVSIDPAGEPIWDVQRPFVEAATIRDEDTDRFKHTNNVVYLSLLERVAWSHSVHLGMDFEAYERLGAGCVARRHELDYLAPTFAGDTLWLATWIHENDFRLTMWRHYQIIRASDRKTVLRGRTQWVCVDMASGRPRRMPPEFKVYQPWPRAAEAAS</sequence>
<dbReference type="CDD" id="cd00586">
    <property type="entry name" value="4HBT"/>
    <property type="match status" value="1"/>
</dbReference>